<protein>
    <submittedName>
        <fullName evidence="1">Uncharacterized protein</fullName>
    </submittedName>
</protein>
<organism evidence="1 2">
    <name type="scientific">Paraburkholderia ribeironis</name>
    <dbReference type="NCBI Taxonomy" id="1247936"/>
    <lineage>
        <taxon>Bacteria</taxon>
        <taxon>Pseudomonadati</taxon>
        <taxon>Pseudomonadota</taxon>
        <taxon>Betaproteobacteria</taxon>
        <taxon>Burkholderiales</taxon>
        <taxon>Burkholderiaceae</taxon>
        <taxon>Paraburkholderia</taxon>
    </lineage>
</organism>
<keyword evidence="2" id="KW-1185">Reference proteome</keyword>
<proteinExistence type="predicted"/>
<sequence length="75" mass="8171">MSPGIWGSAGLQQMFHFTPFACGPVREAGHHSYNGGDFTMRAICKNTVGQWRVSRRSARCAAPCAGLQERSWATA</sequence>
<dbReference type="EMBL" id="CYGX02000038">
    <property type="protein sequence ID" value="SIT42659.1"/>
    <property type="molecule type" value="Genomic_DNA"/>
</dbReference>
<name>A0A1N7S5S2_9BURK</name>
<dbReference type="Proteomes" id="UP000187012">
    <property type="component" value="Unassembled WGS sequence"/>
</dbReference>
<gene>
    <name evidence="1" type="ORF">BN2475_380018</name>
</gene>
<evidence type="ECO:0000313" key="2">
    <source>
        <dbReference type="Proteomes" id="UP000187012"/>
    </source>
</evidence>
<accession>A0A1N7S5S2</accession>
<evidence type="ECO:0000313" key="1">
    <source>
        <dbReference type="EMBL" id="SIT42659.1"/>
    </source>
</evidence>
<dbReference type="AlphaFoldDB" id="A0A1N7S5S2"/>
<dbReference type="STRING" id="1247936.BN2475_380018"/>
<reference evidence="1 2" key="1">
    <citation type="submission" date="2016-12" db="EMBL/GenBank/DDBJ databases">
        <authorList>
            <person name="Song W.-J."/>
            <person name="Kurnit D.M."/>
        </authorList>
    </citation>
    <scope>NUCLEOTIDE SEQUENCE [LARGE SCALE GENOMIC DNA]</scope>
    <source>
        <strain evidence="1 2">STM7296</strain>
    </source>
</reference>